<dbReference type="EMBL" id="CP003774">
    <property type="protein sequence ID" value="AFQ49378.1"/>
    <property type="molecule type" value="Genomic_DNA"/>
</dbReference>
<sequence>MHIDTPMTDAYICDAIRTPIGRYGGALKDVRADDLGAVPLKALIERNRDVDWSAIDDVIYGCANQAGEDNRNVARMSALLAGLPTAVPGTTLNRLCGSGMDAVGTAARAIKAGEARLMIAGGVESMTRAPFVMGKAASAFARQADIFDTTIGWRFVNPLMKQLHGVDSMPETAENVAVDYNISRADQDLFALRSQQKAARAQQDGTLAAEIVPVTIAQKKGDALVVSRDEHPRETSLEALAKLKGVVRPDGSVTAGNASGVNDGACALLLANAEAADEYRLRRRARVIGMATAGVEPRVMGIGPAPAAQKLLRQLGMSIDQFDVIELNEAFASQGLAVLRMLGVADDDPRVNPNGGAIALGHPLGASGARLVTTALHQLERTGGRFALCTMCIGVGQGIALAIERV</sequence>
<dbReference type="PROSITE" id="PS00737">
    <property type="entry name" value="THIOLASE_2"/>
    <property type="match status" value="1"/>
</dbReference>
<evidence type="ECO:0000313" key="12">
    <source>
        <dbReference type="Proteomes" id="UP000032866"/>
    </source>
</evidence>
<comment type="catalytic activity">
    <reaction evidence="6">
        <text>succinyl-CoA + acetyl-CoA = 3-oxoadipyl-CoA + CoA</text>
        <dbReference type="Rhea" id="RHEA:19481"/>
        <dbReference type="ChEBI" id="CHEBI:57287"/>
        <dbReference type="ChEBI" id="CHEBI:57288"/>
        <dbReference type="ChEBI" id="CHEBI:57292"/>
        <dbReference type="ChEBI" id="CHEBI:57348"/>
        <dbReference type="EC" id="2.3.1.174"/>
    </reaction>
</comment>
<dbReference type="InterPro" id="IPR012793">
    <property type="entry name" value="PcaF"/>
</dbReference>
<feature type="active site" description="Acyl-thioester intermediate" evidence="7">
    <location>
        <position position="96"/>
    </location>
</feature>
<dbReference type="CDD" id="cd00751">
    <property type="entry name" value="thiolase"/>
    <property type="match status" value="1"/>
</dbReference>
<dbReference type="InterPro" id="IPR020610">
    <property type="entry name" value="Thiolase_AS"/>
</dbReference>
<dbReference type="NCBIfam" id="TIGR02430">
    <property type="entry name" value="pcaF"/>
    <property type="match status" value="1"/>
</dbReference>
<dbReference type="NCBIfam" id="NF006551">
    <property type="entry name" value="PRK09050.1"/>
    <property type="match status" value="1"/>
</dbReference>
<feature type="domain" description="Thiolase C-terminal" evidence="10">
    <location>
        <begin position="283"/>
        <end position="405"/>
    </location>
</feature>
<proteinExistence type="inferred from homology"/>
<dbReference type="FunFam" id="3.40.47.10:FF:000010">
    <property type="entry name" value="Acetyl-CoA acetyltransferase (Thiolase)"/>
    <property type="match status" value="1"/>
</dbReference>
<dbReference type="InterPro" id="IPR020613">
    <property type="entry name" value="Thiolase_CS"/>
</dbReference>
<dbReference type="Pfam" id="PF00108">
    <property type="entry name" value="Thiolase_N"/>
    <property type="match status" value="1"/>
</dbReference>
<dbReference type="InterPro" id="IPR020617">
    <property type="entry name" value="Thiolase_C"/>
</dbReference>
<comment type="pathway">
    <text evidence="2">Aromatic compound metabolism.</text>
</comment>
<dbReference type="Gene3D" id="3.40.47.10">
    <property type="match status" value="1"/>
</dbReference>
<dbReference type="PROSITE" id="PS00098">
    <property type="entry name" value="THIOLASE_1"/>
    <property type="match status" value="1"/>
</dbReference>
<evidence type="ECO:0000259" key="10">
    <source>
        <dbReference type="Pfam" id="PF02803"/>
    </source>
</evidence>
<dbReference type="EC" id="2.3.1.9" evidence="11"/>
<dbReference type="GO" id="GO:0005737">
    <property type="term" value="C:cytoplasm"/>
    <property type="evidence" value="ECO:0007669"/>
    <property type="project" value="UniProtKB-ARBA"/>
</dbReference>
<dbReference type="PANTHER" id="PTHR43853:SF2">
    <property type="entry name" value="3-OXOADIPYL-COA_3-OXO-5,6-DEHYDROSUBERYL-COA THIOLASE"/>
    <property type="match status" value="1"/>
</dbReference>
<feature type="active site" description="Proton acceptor" evidence="7">
    <location>
        <position position="362"/>
    </location>
</feature>
<dbReference type="GO" id="GO:0003985">
    <property type="term" value="F:acetyl-CoA C-acetyltransferase activity"/>
    <property type="evidence" value="ECO:0007669"/>
    <property type="project" value="UniProtKB-EC"/>
</dbReference>
<dbReference type="GO" id="GO:0033812">
    <property type="term" value="F:3-oxoadipyl-CoA thiolase activity"/>
    <property type="evidence" value="ECO:0007669"/>
    <property type="project" value="UniProtKB-EC"/>
</dbReference>
<feature type="active site" description="Proton acceptor" evidence="7">
    <location>
        <position position="392"/>
    </location>
</feature>
<dbReference type="Pfam" id="PF02803">
    <property type="entry name" value="Thiolase_C"/>
    <property type="match status" value="1"/>
</dbReference>
<comment type="pathway">
    <text evidence="1">Lipid metabolism.</text>
</comment>
<name>A0A9W3K243_BURCE</name>
<dbReference type="PIRSF" id="PIRSF000429">
    <property type="entry name" value="Ac-CoA_Ac_transf"/>
    <property type="match status" value="1"/>
</dbReference>
<evidence type="ECO:0000256" key="5">
    <source>
        <dbReference type="ARBA" id="ARBA00023315"/>
    </source>
</evidence>
<dbReference type="GO" id="GO:0010124">
    <property type="term" value="P:phenylacetate catabolic process"/>
    <property type="evidence" value="ECO:0007669"/>
    <property type="project" value="TreeGrafter"/>
</dbReference>
<accession>A0A9W3K243</accession>
<evidence type="ECO:0000259" key="9">
    <source>
        <dbReference type="Pfam" id="PF00108"/>
    </source>
</evidence>
<dbReference type="GO" id="GO:0019619">
    <property type="term" value="P:3,4-dihydroxybenzoate catabolic process"/>
    <property type="evidence" value="ECO:0007669"/>
    <property type="project" value="InterPro"/>
</dbReference>
<dbReference type="InterPro" id="IPR002155">
    <property type="entry name" value="Thiolase"/>
</dbReference>
<keyword evidence="5 8" id="KW-0012">Acyltransferase</keyword>
<dbReference type="NCBIfam" id="TIGR01930">
    <property type="entry name" value="AcCoA-C-Actrans"/>
    <property type="match status" value="1"/>
</dbReference>
<dbReference type="InterPro" id="IPR050215">
    <property type="entry name" value="Thiolase-like_sf_Thiolase"/>
</dbReference>
<evidence type="ECO:0000256" key="1">
    <source>
        <dbReference type="ARBA" id="ARBA00005189"/>
    </source>
</evidence>
<evidence type="ECO:0000256" key="2">
    <source>
        <dbReference type="ARBA" id="ARBA00005211"/>
    </source>
</evidence>
<organism evidence="11 12">
    <name type="scientific">Burkholderia cepacia GG4</name>
    <dbReference type="NCBI Taxonomy" id="1009846"/>
    <lineage>
        <taxon>Bacteria</taxon>
        <taxon>Pseudomonadati</taxon>
        <taxon>Pseudomonadota</taxon>
        <taxon>Betaproteobacteria</taxon>
        <taxon>Burkholderiales</taxon>
        <taxon>Burkholderiaceae</taxon>
        <taxon>Burkholderia</taxon>
        <taxon>Burkholderia cepacia complex</taxon>
    </lineage>
</organism>
<evidence type="ECO:0000256" key="3">
    <source>
        <dbReference type="ARBA" id="ARBA00010982"/>
    </source>
</evidence>
<dbReference type="PANTHER" id="PTHR43853">
    <property type="entry name" value="3-KETOACYL-COA THIOLASE, PEROXISOMAL"/>
    <property type="match status" value="1"/>
</dbReference>
<dbReference type="Proteomes" id="UP000032866">
    <property type="component" value="Chromosome 1"/>
</dbReference>
<evidence type="ECO:0000256" key="6">
    <source>
        <dbReference type="ARBA" id="ARBA00048527"/>
    </source>
</evidence>
<evidence type="ECO:0000256" key="4">
    <source>
        <dbReference type="ARBA" id="ARBA00022679"/>
    </source>
</evidence>
<protein>
    <submittedName>
        <fullName evidence="11">Acetyl-CoA acetyltransferase</fullName>
        <ecNumber evidence="11">2.3.1.9</ecNumber>
    </submittedName>
</protein>
<gene>
    <name evidence="11" type="ORF">GEM_2982</name>
</gene>
<dbReference type="PROSITE" id="PS00099">
    <property type="entry name" value="THIOLASE_3"/>
    <property type="match status" value="1"/>
</dbReference>
<dbReference type="GO" id="GO:0006635">
    <property type="term" value="P:fatty acid beta-oxidation"/>
    <property type="evidence" value="ECO:0007669"/>
    <property type="project" value="TreeGrafter"/>
</dbReference>
<dbReference type="InterPro" id="IPR016039">
    <property type="entry name" value="Thiolase-like"/>
</dbReference>
<dbReference type="AlphaFoldDB" id="A0A9W3K243"/>
<dbReference type="InterPro" id="IPR020615">
    <property type="entry name" value="Thiolase_acyl_enz_int_AS"/>
</dbReference>
<comment type="similarity">
    <text evidence="3 8">Belongs to the thiolase-like superfamily. Thiolase family.</text>
</comment>
<dbReference type="KEGG" id="bct:GEM_2982"/>
<evidence type="ECO:0000256" key="8">
    <source>
        <dbReference type="RuleBase" id="RU003557"/>
    </source>
</evidence>
<evidence type="ECO:0000313" key="11">
    <source>
        <dbReference type="EMBL" id="AFQ49378.1"/>
    </source>
</evidence>
<keyword evidence="4 8" id="KW-0808">Transferase</keyword>
<evidence type="ECO:0000256" key="7">
    <source>
        <dbReference type="PIRSR" id="PIRSR000429-1"/>
    </source>
</evidence>
<dbReference type="SUPFAM" id="SSF53901">
    <property type="entry name" value="Thiolase-like"/>
    <property type="match status" value="2"/>
</dbReference>
<feature type="domain" description="Thiolase N-terminal" evidence="9">
    <location>
        <begin position="11"/>
        <end position="273"/>
    </location>
</feature>
<dbReference type="InterPro" id="IPR020616">
    <property type="entry name" value="Thiolase_N"/>
</dbReference>
<reference evidence="11 12" key="1">
    <citation type="journal article" date="2012" name="J. Bacteriol.">
        <title>Complete Genome Sequence of Burkholderia sp. Strain GG4, a Betaproteobacterium That Reduces 3-Oxo-N-Acylhomoserine Lactones and Produces Different N-Acylhomoserine Lactones.</title>
        <authorList>
            <person name="Hong K.W."/>
            <person name="Koh C.L."/>
            <person name="Sam C.K."/>
            <person name="Yin W.F."/>
            <person name="Chan K.G."/>
        </authorList>
    </citation>
    <scope>NUCLEOTIDE SEQUENCE [LARGE SCALE GENOMIC DNA]</scope>
    <source>
        <strain evidence="11 12">GG4</strain>
    </source>
</reference>